<dbReference type="InterPro" id="IPR006083">
    <property type="entry name" value="PRK/URK"/>
</dbReference>
<evidence type="ECO:0000256" key="1">
    <source>
        <dbReference type="ARBA" id="ARBA00004690"/>
    </source>
</evidence>
<dbReference type="SUPFAM" id="SSF52540">
    <property type="entry name" value="P-loop containing nucleoside triphosphate hydrolases"/>
    <property type="match status" value="1"/>
</dbReference>
<proteinExistence type="inferred from homology"/>
<protein>
    <recommendedName>
        <fullName evidence="3">uridine/cytidine kinase</fullName>
        <ecNumber evidence="3">2.7.1.48</ecNumber>
    </recommendedName>
</protein>
<keyword evidence="6 12" id="KW-0418">Kinase</keyword>
<evidence type="ECO:0000256" key="5">
    <source>
        <dbReference type="ARBA" id="ARBA00022741"/>
    </source>
</evidence>
<evidence type="ECO:0000256" key="2">
    <source>
        <dbReference type="ARBA" id="ARBA00005408"/>
    </source>
</evidence>
<evidence type="ECO:0000259" key="11">
    <source>
        <dbReference type="Pfam" id="PF00485"/>
    </source>
</evidence>
<dbReference type="PANTHER" id="PTHR10285">
    <property type="entry name" value="URIDINE KINASE"/>
    <property type="match status" value="1"/>
</dbReference>
<evidence type="ECO:0000256" key="6">
    <source>
        <dbReference type="ARBA" id="ARBA00022777"/>
    </source>
</evidence>
<dbReference type="CDD" id="cd02023">
    <property type="entry name" value="UMPK"/>
    <property type="match status" value="1"/>
</dbReference>
<keyword evidence="7" id="KW-0067">ATP-binding</keyword>
<dbReference type="EC" id="2.7.1.48" evidence="3"/>
<gene>
    <name evidence="12" type="primary">UCK1_1</name>
    <name evidence="12" type="ORF">DERF_001048</name>
</gene>
<comment type="pathway">
    <text evidence="1">Pyrimidine metabolism; UMP biosynthesis via salvage pathway; UMP from uridine: step 1/1.</text>
</comment>
<feature type="compositionally biased region" description="Basic residues" evidence="10">
    <location>
        <begin position="595"/>
        <end position="609"/>
    </location>
</feature>
<dbReference type="GO" id="GO:0004849">
    <property type="term" value="F:uridine kinase activity"/>
    <property type="evidence" value="ECO:0007669"/>
    <property type="project" value="UniProtKB-EC"/>
</dbReference>
<name>A0A922IE72_DERFA</name>
<evidence type="ECO:0000256" key="3">
    <source>
        <dbReference type="ARBA" id="ARBA00012137"/>
    </source>
</evidence>
<dbReference type="EMBL" id="ASGP02000001">
    <property type="protein sequence ID" value="KAH9526998.1"/>
    <property type="molecule type" value="Genomic_DNA"/>
</dbReference>
<dbReference type="PRINTS" id="PR00988">
    <property type="entry name" value="URIDINKINASE"/>
</dbReference>
<dbReference type="FunFam" id="3.40.50.300:FF:001802">
    <property type="entry name" value="Uridine-cytidine kinase 1"/>
    <property type="match status" value="1"/>
</dbReference>
<dbReference type="InterPro" id="IPR000764">
    <property type="entry name" value="Uridine_kinase-like"/>
</dbReference>
<feature type="compositionally biased region" description="Low complexity" evidence="10">
    <location>
        <begin position="351"/>
        <end position="372"/>
    </location>
</feature>
<evidence type="ECO:0000256" key="8">
    <source>
        <dbReference type="ARBA" id="ARBA00047436"/>
    </source>
</evidence>
<feature type="compositionally biased region" description="Low complexity" evidence="10">
    <location>
        <begin position="562"/>
        <end position="588"/>
    </location>
</feature>
<accession>A0A922IE72</accession>
<feature type="region of interest" description="Disordered" evidence="10">
    <location>
        <begin position="345"/>
        <end position="374"/>
    </location>
</feature>
<evidence type="ECO:0000256" key="4">
    <source>
        <dbReference type="ARBA" id="ARBA00022679"/>
    </source>
</evidence>
<feature type="domain" description="Phosphoribulokinase/uridine kinase" evidence="11">
    <location>
        <begin position="107"/>
        <end position="306"/>
    </location>
</feature>
<dbReference type="InterPro" id="IPR027417">
    <property type="entry name" value="P-loop_NTPase"/>
</dbReference>
<keyword evidence="5" id="KW-0547">Nucleotide-binding</keyword>
<comment type="caution">
    <text evidence="12">The sequence shown here is derived from an EMBL/GenBank/DDBJ whole genome shotgun (WGS) entry which is preliminary data.</text>
</comment>
<reference evidence="12" key="1">
    <citation type="submission" date="2013-05" db="EMBL/GenBank/DDBJ databases">
        <authorList>
            <person name="Yim A.K.Y."/>
            <person name="Chan T.F."/>
            <person name="Ji K.M."/>
            <person name="Liu X.Y."/>
            <person name="Zhou J.W."/>
            <person name="Li R.Q."/>
            <person name="Yang K.Y."/>
            <person name="Li J."/>
            <person name="Li M."/>
            <person name="Law P.T.W."/>
            <person name="Wu Y.L."/>
            <person name="Cai Z.L."/>
            <person name="Qin H."/>
            <person name="Bao Y."/>
            <person name="Leung R.K.K."/>
            <person name="Ng P.K.S."/>
            <person name="Zou J."/>
            <person name="Zhong X.J."/>
            <person name="Ran P.X."/>
            <person name="Zhong N.S."/>
            <person name="Liu Z.G."/>
            <person name="Tsui S.K.W."/>
        </authorList>
    </citation>
    <scope>NUCLEOTIDE SEQUENCE</scope>
    <source>
        <strain evidence="12">Derf</strain>
        <tissue evidence="12">Whole organism</tissue>
    </source>
</reference>
<feature type="region of interest" description="Disordered" evidence="10">
    <location>
        <begin position="488"/>
        <end position="508"/>
    </location>
</feature>
<sequence>MSSLVWSSLRNQTLNSSSFEEFFFRKDKRKSLYVCFQLFIILDQFESIESNQIKSKTCRMKINHHQDNCFTNCLSSSLPSSSSGGGQQQTSDGFHPIRYSFQKQPFVIGVAGGTASGKSTVCSKIIKRLGPIDPKSIYLSHEKRVVRISQDSFYRKLTDEDRQMVDKGMFNFDHPSAFDVDLMVRTLRDVCDGKMVRVPIYNYNENEISDKEEIIYPADVILFEGLLLFYFPELRQMFHMKIFVDTDPDTRLSRRVIRDVKERNRDLSLVLAQYLNFVKPSFEEFCLPTKKYADIVVPRGPDNEVAVNLIVTQIHSVVDPTIRHRTIKFGRLSLINDNGDEFKNSPKRKLLSSSSSSSSTLSSSSSSTLSSSMVEKQNSLINGSNIVNEEKGEKPINGILNKTTKSIPVQIRYPNNGGGVYTNGHHHHHHQACGLLADKIDDLYLSSSAPSYLNNGTIKFTTTNHKPLLMVNHDDNELKNDLAFHHHHQNHLRPSNQSSSSSSSSTISVSSTTTVTGVENTNNGQSAKILMIASLAIDFIVQTIRDLITNKIKFQKIMTTTTTTTNNNNNDNNSGSNSTPVSPVVNNNEQMTIKKSNHHHHHHHRHRNQSKPMEIIRTRHNSDSKEDISYNRLNPYE</sequence>
<evidence type="ECO:0000313" key="12">
    <source>
        <dbReference type="EMBL" id="KAH9526998.1"/>
    </source>
</evidence>
<keyword evidence="4" id="KW-0808">Transferase</keyword>
<evidence type="ECO:0000313" key="13">
    <source>
        <dbReference type="Proteomes" id="UP000790347"/>
    </source>
</evidence>
<keyword evidence="13" id="KW-1185">Reference proteome</keyword>
<feature type="compositionally biased region" description="Low complexity" evidence="10">
    <location>
        <begin position="498"/>
        <end position="508"/>
    </location>
</feature>
<feature type="compositionally biased region" description="Basic and acidic residues" evidence="10">
    <location>
        <begin position="614"/>
        <end position="629"/>
    </location>
</feature>
<evidence type="ECO:0000256" key="9">
    <source>
        <dbReference type="ARBA" id="ARBA00048909"/>
    </source>
</evidence>
<comment type="catalytic activity">
    <reaction evidence="8">
        <text>cytidine + ATP = CMP + ADP + H(+)</text>
        <dbReference type="Rhea" id="RHEA:24674"/>
        <dbReference type="ChEBI" id="CHEBI:15378"/>
        <dbReference type="ChEBI" id="CHEBI:17562"/>
        <dbReference type="ChEBI" id="CHEBI:30616"/>
        <dbReference type="ChEBI" id="CHEBI:60377"/>
        <dbReference type="ChEBI" id="CHEBI:456216"/>
        <dbReference type="EC" id="2.7.1.48"/>
    </reaction>
</comment>
<feature type="region of interest" description="Disordered" evidence="10">
    <location>
        <begin position="562"/>
        <end position="637"/>
    </location>
</feature>
<comment type="catalytic activity">
    <reaction evidence="9">
        <text>uridine + ATP = UMP + ADP + H(+)</text>
        <dbReference type="Rhea" id="RHEA:16825"/>
        <dbReference type="ChEBI" id="CHEBI:15378"/>
        <dbReference type="ChEBI" id="CHEBI:16704"/>
        <dbReference type="ChEBI" id="CHEBI:30616"/>
        <dbReference type="ChEBI" id="CHEBI:57865"/>
        <dbReference type="ChEBI" id="CHEBI:456216"/>
        <dbReference type="EC" id="2.7.1.48"/>
    </reaction>
</comment>
<dbReference type="Gene3D" id="3.40.50.300">
    <property type="entry name" value="P-loop containing nucleotide triphosphate hydrolases"/>
    <property type="match status" value="1"/>
</dbReference>
<dbReference type="NCBIfam" id="NF004018">
    <property type="entry name" value="PRK05480.1"/>
    <property type="match status" value="1"/>
</dbReference>
<dbReference type="AlphaFoldDB" id="A0A922IE72"/>
<dbReference type="GO" id="GO:0005524">
    <property type="term" value="F:ATP binding"/>
    <property type="evidence" value="ECO:0007669"/>
    <property type="project" value="UniProtKB-KW"/>
</dbReference>
<comment type="similarity">
    <text evidence="2">Belongs to the uridine kinase family.</text>
</comment>
<organism evidence="12 13">
    <name type="scientific">Dermatophagoides farinae</name>
    <name type="common">American house dust mite</name>
    <dbReference type="NCBI Taxonomy" id="6954"/>
    <lineage>
        <taxon>Eukaryota</taxon>
        <taxon>Metazoa</taxon>
        <taxon>Ecdysozoa</taxon>
        <taxon>Arthropoda</taxon>
        <taxon>Chelicerata</taxon>
        <taxon>Arachnida</taxon>
        <taxon>Acari</taxon>
        <taxon>Acariformes</taxon>
        <taxon>Sarcoptiformes</taxon>
        <taxon>Astigmata</taxon>
        <taxon>Psoroptidia</taxon>
        <taxon>Analgoidea</taxon>
        <taxon>Pyroglyphidae</taxon>
        <taxon>Dermatophagoidinae</taxon>
        <taxon>Dermatophagoides</taxon>
    </lineage>
</organism>
<reference evidence="12" key="2">
    <citation type="journal article" date="2022" name="Res Sq">
        <title>Comparative Genomics Reveals Insights into the Divergent Evolution of Astigmatic Mites and Household Pest Adaptations.</title>
        <authorList>
            <person name="Xiong Q."/>
            <person name="Wan A.T.-Y."/>
            <person name="Liu X.-Y."/>
            <person name="Fung C.S.-H."/>
            <person name="Xiao X."/>
            <person name="Malainual N."/>
            <person name="Hou J."/>
            <person name="Wang L."/>
            <person name="Wang M."/>
            <person name="Yang K."/>
            <person name="Cui Y."/>
            <person name="Leung E."/>
            <person name="Nong W."/>
            <person name="Shin S.-K."/>
            <person name="Au S."/>
            <person name="Jeong K.Y."/>
            <person name="Chew F.T."/>
            <person name="Hui J."/>
            <person name="Leung T.F."/>
            <person name="Tungtrongchitr A."/>
            <person name="Zhong N."/>
            <person name="Liu Z."/>
            <person name="Tsui S."/>
        </authorList>
    </citation>
    <scope>NUCLEOTIDE SEQUENCE</scope>
    <source>
        <strain evidence="12">Derf</strain>
        <tissue evidence="12">Whole organism</tissue>
    </source>
</reference>
<dbReference type="Pfam" id="PF00485">
    <property type="entry name" value="PRK"/>
    <property type="match status" value="1"/>
</dbReference>
<evidence type="ECO:0000256" key="10">
    <source>
        <dbReference type="SAM" id="MobiDB-lite"/>
    </source>
</evidence>
<evidence type="ECO:0000256" key="7">
    <source>
        <dbReference type="ARBA" id="ARBA00022840"/>
    </source>
</evidence>
<dbReference type="Proteomes" id="UP000790347">
    <property type="component" value="Unassembled WGS sequence"/>
</dbReference>